<protein>
    <submittedName>
        <fullName evidence="2">Uncharacterized protein</fullName>
    </submittedName>
</protein>
<evidence type="ECO:0000256" key="1">
    <source>
        <dbReference type="SAM" id="MobiDB-lite"/>
    </source>
</evidence>
<feature type="compositionally biased region" description="Basic and acidic residues" evidence="1">
    <location>
        <begin position="18"/>
        <end position="28"/>
    </location>
</feature>
<feature type="compositionally biased region" description="Gly residues" evidence="1">
    <location>
        <begin position="68"/>
        <end position="86"/>
    </location>
</feature>
<feature type="compositionally biased region" description="Low complexity" evidence="1">
    <location>
        <begin position="40"/>
        <end position="67"/>
    </location>
</feature>
<evidence type="ECO:0000313" key="2">
    <source>
        <dbReference type="EnsemblMetazoa" id="ACOM031664-PA.1"/>
    </source>
</evidence>
<sequence>MFRQFSSIYTKGGYSQAKEGKTRKDKFDSRHHHDSGGGSISTSSSSASAGQSSGSSGSGHSATTDGGNSSGIGQSNGGGGGGGGNSAGYAMVSQQHQPLTKPERPNSLGPSKLTRRIVCYHGDGFQKAC</sequence>
<reference evidence="2" key="1">
    <citation type="submission" date="2022-08" db="UniProtKB">
        <authorList>
            <consortium name="EnsemblMetazoa"/>
        </authorList>
    </citation>
    <scope>IDENTIFICATION</scope>
</reference>
<accession>A0A8W7PID9</accession>
<feature type="region of interest" description="Disordered" evidence="1">
    <location>
        <begin position="1"/>
        <end position="113"/>
    </location>
</feature>
<dbReference type="EnsemblMetazoa" id="ACOM031664-RA">
    <property type="protein sequence ID" value="ACOM031664-PA.1"/>
    <property type="gene ID" value="ACOM031664"/>
</dbReference>
<organism evidence="2">
    <name type="scientific">Anopheles coluzzii</name>
    <name type="common">African malaria mosquito</name>
    <dbReference type="NCBI Taxonomy" id="1518534"/>
    <lineage>
        <taxon>Eukaryota</taxon>
        <taxon>Metazoa</taxon>
        <taxon>Ecdysozoa</taxon>
        <taxon>Arthropoda</taxon>
        <taxon>Hexapoda</taxon>
        <taxon>Insecta</taxon>
        <taxon>Pterygota</taxon>
        <taxon>Neoptera</taxon>
        <taxon>Endopterygota</taxon>
        <taxon>Diptera</taxon>
        <taxon>Nematocera</taxon>
        <taxon>Culicoidea</taxon>
        <taxon>Culicidae</taxon>
        <taxon>Anophelinae</taxon>
        <taxon>Anopheles</taxon>
    </lineage>
</organism>
<dbReference type="Proteomes" id="UP000075882">
    <property type="component" value="Unassembled WGS sequence"/>
</dbReference>
<proteinExistence type="predicted"/>
<dbReference type="AlphaFoldDB" id="A0A8W7PID9"/>
<name>A0A8W7PID9_ANOCL</name>